<keyword evidence="3" id="KW-1185">Reference proteome</keyword>
<dbReference type="InterPro" id="IPR044730">
    <property type="entry name" value="RNase_H-like_dom_plant"/>
</dbReference>
<accession>A0ABR2AZZ3</accession>
<evidence type="ECO:0000259" key="1">
    <source>
        <dbReference type="Pfam" id="PF13456"/>
    </source>
</evidence>
<dbReference type="Gene3D" id="3.30.420.10">
    <property type="entry name" value="Ribonuclease H-like superfamily/Ribonuclease H"/>
    <property type="match status" value="1"/>
</dbReference>
<dbReference type="EMBL" id="JBBPBM010000227">
    <property type="protein sequence ID" value="KAK8499883.1"/>
    <property type="molecule type" value="Genomic_DNA"/>
</dbReference>
<gene>
    <name evidence="2" type="ORF">V6N12_072585</name>
</gene>
<dbReference type="SUPFAM" id="SSF53098">
    <property type="entry name" value="Ribonuclease H-like"/>
    <property type="match status" value="1"/>
</dbReference>
<dbReference type="Proteomes" id="UP001472677">
    <property type="component" value="Unassembled WGS sequence"/>
</dbReference>
<comment type="caution">
    <text evidence="2">The sequence shown here is derived from an EMBL/GenBank/DDBJ whole genome shotgun (WGS) entry which is preliminary data.</text>
</comment>
<dbReference type="InterPro" id="IPR002156">
    <property type="entry name" value="RNaseH_domain"/>
</dbReference>
<organism evidence="2 3">
    <name type="scientific">Hibiscus sabdariffa</name>
    <name type="common">roselle</name>
    <dbReference type="NCBI Taxonomy" id="183260"/>
    <lineage>
        <taxon>Eukaryota</taxon>
        <taxon>Viridiplantae</taxon>
        <taxon>Streptophyta</taxon>
        <taxon>Embryophyta</taxon>
        <taxon>Tracheophyta</taxon>
        <taxon>Spermatophyta</taxon>
        <taxon>Magnoliopsida</taxon>
        <taxon>eudicotyledons</taxon>
        <taxon>Gunneridae</taxon>
        <taxon>Pentapetalae</taxon>
        <taxon>rosids</taxon>
        <taxon>malvids</taxon>
        <taxon>Malvales</taxon>
        <taxon>Malvaceae</taxon>
        <taxon>Malvoideae</taxon>
        <taxon>Hibiscus</taxon>
    </lineage>
</organism>
<dbReference type="CDD" id="cd06222">
    <property type="entry name" value="RNase_H_like"/>
    <property type="match status" value="1"/>
</dbReference>
<feature type="domain" description="RNase H type-1" evidence="1">
    <location>
        <begin position="178"/>
        <end position="244"/>
    </location>
</feature>
<proteinExistence type="predicted"/>
<evidence type="ECO:0000313" key="2">
    <source>
        <dbReference type="EMBL" id="KAK8499883.1"/>
    </source>
</evidence>
<protein>
    <recommendedName>
        <fullName evidence="1">RNase H type-1 domain-containing protein</fullName>
    </recommendedName>
</protein>
<dbReference type="InterPro" id="IPR036397">
    <property type="entry name" value="RNaseH_sf"/>
</dbReference>
<reference evidence="2 3" key="1">
    <citation type="journal article" date="2024" name="G3 (Bethesda)">
        <title>Genome assembly of Hibiscus sabdariffa L. provides insights into metabolisms of medicinal natural products.</title>
        <authorList>
            <person name="Kim T."/>
        </authorList>
    </citation>
    <scope>NUCLEOTIDE SEQUENCE [LARGE SCALE GENOMIC DNA]</scope>
    <source>
        <strain evidence="2">TK-2024</strain>
        <tissue evidence="2">Old leaves</tissue>
    </source>
</reference>
<name>A0ABR2AZZ3_9ROSI</name>
<dbReference type="Pfam" id="PF13456">
    <property type="entry name" value="RVT_3"/>
    <property type="match status" value="1"/>
</dbReference>
<dbReference type="InterPro" id="IPR012337">
    <property type="entry name" value="RNaseH-like_sf"/>
</dbReference>
<evidence type="ECO:0000313" key="3">
    <source>
        <dbReference type="Proteomes" id="UP001472677"/>
    </source>
</evidence>
<sequence length="267" mass="29730">MCSLETRAEYLELGALLVLPAAASPPGILFHVLIKVSNCRVYQLKLRCKTFEPRNGCRQPYPTSHFCNAHSASLIQNNCCFSKPFTLTASCTYPGRDRRHIPALQHHLYRDYQPVNFTVTSMIPPYNTAPISDSQIPILYPTPAFDIWSTPPASQCCLLLNHHKTMKSSTPLLNPGLIAWEQGFEFVQVHSDCSEAVNLLTASYANNSPLSLVRAIDNLRQKGWATDIAWIPRACNKPADRLATTVDSRQLDLLCLTSPPTALISFC</sequence>